<dbReference type="Proteomes" id="UP000887576">
    <property type="component" value="Unplaced"/>
</dbReference>
<accession>A0AC34RIP5</accession>
<evidence type="ECO:0000313" key="2">
    <source>
        <dbReference type="WBParaSite" id="JU765_v2.g7373.t1"/>
    </source>
</evidence>
<organism evidence="1 2">
    <name type="scientific">Panagrolaimus sp. JU765</name>
    <dbReference type="NCBI Taxonomy" id="591449"/>
    <lineage>
        <taxon>Eukaryota</taxon>
        <taxon>Metazoa</taxon>
        <taxon>Ecdysozoa</taxon>
        <taxon>Nematoda</taxon>
        <taxon>Chromadorea</taxon>
        <taxon>Rhabditida</taxon>
        <taxon>Tylenchina</taxon>
        <taxon>Panagrolaimomorpha</taxon>
        <taxon>Panagrolaimoidea</taxon>
        <taxon>Panagrolaimidae</taxon>
        <taxon>Panagrolaimus</taxon>
    </lineage>
</organism>
<reference evidence="2" key="1">
    <citation type="submission" date="2022-11" db="UniProtKB">
        <authorList>
            <consortium name="WormBaseParasite"/>
        </authorList>
    </citation>
    <scope>IDENTIFICATION</scope>
</reference>
<protein>
    <submittedName>
        <fullName evidence="2">AN1-type domain-containing protein</fullName>
    </submittedName>
</protein>
<name>A0AC34RIP5_9BILA</name>
<proteinExistence type="predicted"/>
<evidence type="ECO:0000313" key="1">
    <source>
        <dbReference type="Proteomes" id="UP000887576"/>
    </source>
</evidence>
<dbReference type="WBParaSite" id="JU765_v2.g7373.t1">
    <property type="protein sequence ID" value="JU765_v2.g7373.t1"/>
    <property type="gene ID" value="JU765_v2.g7373"/>
</dbReference>
<sequence>MAEFPELGKNCQHVGCNCMDFLPFICQDCKKFFCKDHRFYHGCPSKIEPRVKPSNSNSLYQPCRKANCSDHSFYNIYCSYCNKTYCQEHRLPESHECEQIPQRPGGSQNHSAVSVERPTFKYEPISGLPKYYERSRKIAMMRHKSRMLDLFRSTENVIFTLRIDDKTVYPVSVPAYWTLSRSLSSILEQCNILNDSAEVSKYNLRRPDKPEENIDLITVMCAIVSKDQNDEFLLVKST</sequence>